<comment type="cofactor">
    <cofactor evidence="1 3">
        <name>a divalent metal cation</name>
        <dbReference type="ChEBI" id="CHEBI:60240"/>
    </cofactor>
</comment>
<comment type="similarity">
    <text evidence="3">Belongs to the Maf family. YhdE subfamily.</text>
</comment>
<comment type="catalytic activity">
    <reaction evidence="3">
        <text>dTTP + H2O = dTMP + diphosphate + H(+)</text>
        <dbReference type="Rhea" id="RHEA:28534"/>
        <dbReference type="ChEBI" id="CHEBI:15377"/>
        <dbReference type="ChEBI" id="CHEBI:15378"/>
        <dbReference type="ChEBI" id="CHEBI:33019"/>
        <dbReference type="ChEBI" id="CHEBI:37568"/>
        <dbReference type="ChEBI" id="CHEBI:63528"/>
        <dbReference type="EC" id="3.6.1.9"/>
    </reaction>
</comment>
<sequence>MIKQNKKRIVLGSASPRRKELLEQIGIEFEIKTSDKEEIYESTIPTEIVQELALMKAGNVAMELEEAEGNVIDTIVIGADTVVVHDNKILGKPSDEAEAFHMLKSLAGDTHQVYTGVAMLVYGEDGEAKEICHAERTEVFVHEMSDEEIRNYIASGEPMDKAGAYGIQGKFAAYIDKIEGDYYNVVGLPVAYVYQQLKALDA</sequence>
<dbReference type="SUPFAM" id="SSF52972">
    <property type="entry name" value="ITPase-like"/>
    <property type="match status" value="1"/>
</dbReference>
<proteinExistence type="inferred from homology"/>
<comment type="caution">
    <text evidence="4">The sequence shown here is derived from an EMBL/GenBank/DDBJ whole genome shotgun (WGS) entry which is preliminary data.</text>
</comment>
<organism evidence="4 5">
    <name type="scientific">Ruminococcus hominis</name>
    <dbReference type="NCBI Taxonomy" id="2763065"/>
    <lineage>
        <taxon>Bacteria</taxon>
        <taxon>Bacillati</taxon>
        <taxon>Bacillota</taxon>
        <taxon>Clostridia</taxon>
        <taxon>Eubacteriales</taxon>
        <taxon>Oscillospiraceae</taxon>
        <taxon>Ruminococcus</taxon>
    </lineage>
</organism>
<evidence type="ECO:0000256" key="3">
    <source>
        <dbReference type="HAMAP-Rule" id="MF_00528"/>
    </source>
</evidence>
<protein>
    <recommendedName>
        <fullName evidence="3">dTTP/UTP pyrophosphatase</fullName>
        <shortName evidence="3">dTTPase/UTPase</shortName>
        <ecNumber evidence="3">3.6.1.9</ecNumber>
    </recommendedName>
    <alternativeName>
        <fullName evidence="3">Nucleoside triphosphate pyrophosphatase</fullName>
    </alternativeName>
    <alternativeName>
        <fullName evidence="3">Nucleotide pyrophosphatase</fullName>
        <shortName evidence="3">Nucleotide PPase</shortName>
    </alternativeName>
</protein>
<dbReference type="Pfam" id="PF02545">
    <property type="entry name" value="Maf"/>
    <property type="match status" value="1"/>
</dbReference>
<dbReference type="EC" id="3.6.1.9" evidence="3"/>
<dbReference type="PANTHER" id="PTHR43213:SF5">
    <property type="entry name" value="BIFUNCTIONAL DTTP_UTP PYROPHOSPHATASE_METHYLTRANSFERASE PROTEIN-RELATED"/>
    <property type="match status" value="1"/>
</dbReference>
<comment type="catalytic activity">
    <reaction evidence="3">
        <text>UTP + H2O = UMP + diphosphate + H(+)</text>
        <dbReference type="Rhea" id="RHEA:29395"/>
        <dbReference type="ChEBI" id="CHEBI:15377"/>
        <dbReference type="ChEBI" id="CHEBI:15378"/>
        <dbReference type="ChEBI" id="CHEBI:33019"/>
        <dbReference type="ChEBI" id="CHEBI:46398"/>
        <dbReference type="ChEBI" id="CHEBI:57865"/>
        <dbReference type="EC" id="3.6.1.9"/>
    </reaction>
</comment>
<comment type="caution">
    <text evidence="3">Lacks conserved residue(s) required for the propagation of feature annotation.</text>
</comment>
<dbReference type="RefSeq" id="WP_186864373.1">
    <property type="nucleotide sequence ID" value="NZ_JACOPE010000001.1"/>
</dbReference>
<dbReference type="Proteomes" id="UP000631576">
    <property type="component" value="Unassembled WGS sequence"/>
</dbReference>
<dbReference type="HAMAP" id="MF_00528">
    <property type="entry name" value="Maf"/>
    <property type="match status" value="1"/>
</dbReference>
<dbReference type="Gene3D" id="3.90.950.10">
    <property type="match status" value="1"/>
</dbReference>
<reference evidence="4 5" key="1">
    <citation type="submission" date="2020-08" db="EMBL/GenBank/DDBJ databases">
        <title>Genome public.</title>
        <authorList>
            <person name="Liu C."/>
            <person name="Sun Q."/>
        </authorList>
    </citation>
    <scope>NUCLEOTIDE SEQUENCE [LARGE SCALE GENOMIC DNA]</scope>
    <source>
        <strain evidence="4 5">NSJ-13</strain>
    </source>
</reference>
<feature type="site" description="Important for substrate specificity" evidence="3">
    <location>
        <position position="168"/>
    </location>
</feature>
<dbReference type="PANTHER" id="PTHR43213">
    <property type="entry name" value="BIFUNCTIONAL DTTP/UTP PYROPHOSPHATASE/METHYLTRANSFERASE PROTEIN-RELATED"/>
    <property type="match status" value="1"/>
</dbReference>
<accession>A0ABR7G658</accession>
<evidence type="ECO:0000256" key="1">
    <source>
        <dbReference type="ARBA" id="ARBA00001968"/>
    </source>
</evidence>
<evidence type="ECO:0000256" key="2">
    <source>
        <dbReference type="ARBA" id="ARBA00022801"/>
    </source>
</evidence>
<dbReference type="InterPro" id="IPR003697">
    <property type="entry name" value="Maf-like"/>
</dbReference>
<feature type="site" description="Important for substrate specificity" evidence="3">
    <location>
        <position position="17"/>
    </location>
</feature>
<dbReference type="EMBL" id="JACOPE010000001">
    <property type="protein sequence ID" value="MBC5682261.1"/>
    <property type="molecule type" value="Genomic_DNA"/>
</dbReference>
<feature type="site" description="Important for substrate specificity" evidence="3">
    <location>
        <position position="81"/>
    </location>
</feature>
<dbReference type="CDD" id="cd00555">
    <property type="entry name" value="Maf"/>
    <property type="match status" value="1"/>
</dbReference>
<keyword evidence="3" id="KW-0546">Nucleotide metabolism</keyword>
<evidence type="ECO:0000313" key="5">
    <source>
        <dbReference type="Proteomes" id="UP000631576"/>
    </source>
</evidence>
<name>A0ABR7G658_9FIRM</name>
<keyword evidence="2 3" id="KW-0378">Hydrolase</keyword>
<comment type="function">
    <text evidence="3">Nucleoside triphosphate pyrophosphatase that hydrolyzes dTTP and UTP. May have a dual role in cell division arrest and in preventing the incorporation of modified nucleotides into cellular nucleic acids.</text>
</comment>
<keyword evidence="5" id="KW-1185">Reference proteome</keyword>
<comment type="subcellular location">
    <subcellularLocation>
        <location evidence="3">Cytoplasm</location>
    </subcellularLocation>
</comment>
<keyword evidence="3" id="KW-0963">Cytoplasm</keyword>
<dbReference type="InterPro" id="IPR029001">
    <property type="entry name" value="ITPase-like_fam"/>
</dbReference>
<feature type="active site" description="Proton acceptor" evidence="3">
    <location>
        <position position="80"/>
    </location>
</feature>
<dbReference type="PIRSF" id="PIRSF006305">
    <property type="entry name" value="Maf"/>
    <property type="match status" value="1"/>
</dbReference>
<gene>
    <name evidence="4" type="primary">maf</name>
    <name evidence="4" type="ORF">H8S40_01465</name>
</gene>
<dbReference type="NCBIfam" id="TIGR00172">
    <property type="entry name" value="maf"/>
    <property type="match status" value="1"/>
</dbReference>
<evidence type="ECO:0000313" key="4">
    <source>
        <dbReference type="EMBL" id="MBC5682261.1"/>
    </source>
</evidence>